<protein>
    <recommendedName>
        <fullName evidence="3">Ribbon-helix-helix protein, copG family</fullName>
    </recommendedName>
</protein>
<dbReference type="EMBL" id="CP063304">
    <property type="protein sequence ID" value="QOV19153.1"/>
    <property type="molecule type" value="Genomic_DNA"/>
</dbReference>
<sequence>MVKKRGRPTDSPKRFVVRSRVDAETFQILQDYCEKKNKNISEALRDAIHALDGARSTP</sequence>
<organism evidence="1 2">
    <name type="scientific">Blautia liquoris</name>
    <dbReference type="NCBI Taxonomy" id="2779518"/>
    <lineage>
        <taxon>Bacteria</taxon>
        <taxon>Bacillati</taxon>
        <taxon>Bacillota</taxon>
        <taxon>Clostridia</taxon>
        <taxon>Lachnospirales</taxon>
        <taxon>Lachnospiraceae</taxon>
        <taxon>Blautia</taxon>
    </lineage>
</organism>
<keyword evidence="2" id="KW-1185">Reference proteome</keyword>
<proteinExistence type="predicted"/>
<evidence type="ECO:0000313" key="1">
    <source>
        <dbReference type="EMBL" id="QOV19153.1"/>
    </source>
</evidence>
<dbReference type="AlphaFoldDB" id="A0A7M2RFN0"/>
<name>A0A7M2RFN0_9FIRM</name>
<evidence type="ECO:0000313" key="2">
    <source>
        <dbReference type="Proteomes" id="UP000593601"/>
    </source>
</evidence>
<gene>
    <name evidence="1" type="ORF">INP51_14570</name>
</gene>
<dbReference type="RefSeq" id="WP_193735500.1">
    <property type="nucleotide sequence ID" value="NZ_CP063304.1"/>
</dbReference>
<dbReference type="Proteomes" id="UP000593601">
    <property type="component" value="Chromosome"/>
</dbReference>
<dbReference type="KEGG" id="bliq:INP51_14570"/>
<accession>A0A7M2RFN0</accession>
<evidence type="ECO:0008006" key="3">
    <source>
        <dbReference type="Google" id="ProtNLM"/>
    </source>
</evidence>
<reference evidence="1 2" key="1">
    <citation type="submission" date="2020-10" db="EMBL/GenBank/DDBJ databases">
        <title>Blautia liquoris sp.nov., isolated from the mud in a fermentation cellar used for the production of Chinese strong-flavoured liquor.</title>
        <authorList>
            <person name="Lu L."/>
        </authorList>
    </citation>
    <scope>NUCLEOTIDE SEQUENCE [LARGE SCALE GENOMIC DNA]</scope>
    <source>
        <strain evidence="1 2">LZLJ-3</strain>
    </source>
</reference>